<name>A0A1H3ZIU1_9BACT</name>
<dbReference type="InterPro" id="IPR057699">
    <property type="entry name" value="DUF7939"/>
</dbReference>
<evidence type="ECO:0000256" key="1">
    <source>
        <dbReference type="SAM" id="MobiDB-lite"/>
    </source>
</evidence>
<reference evidence="5 6" key="1">
    <citation type="submission" date="2016-10" db="EMBL/GenBank/DDBJ databases">
        <authorList>
            <person name="de Groot N.N."/>
        </authorList>
    </citation>
    <scope>NUCLEOTIDE SEQUENCE [LARGE SCALE GENOMIC DNA]</scope>
    <source>
        <strain evidence="5 6">DSM 7343</strain>
    </source>
</reference>
<dbReference type="Proteomes" id="UP000199409">
    <property type="component" value="Unassembled WGS sequence"/>
</dbReference>
<feature type="chain" id="PRO_5011450768" evidence="3">
    <location>
        <begin position="22"/>
        <end position="581"/>
    </location>
</feature>
<dbReference type="OrthoDB" id="5293418at2"/>
<dbReference type="AlphaFoldDB" id="A0A1H3ZIU1"/>
<evidence type="ECO:0000259" key="4">
    <source>
        <dbReference type="Pfam" id="PF25607"/>
    </source>
</evidence>
<dbReference type="Pfam" id="PF13584">
    <property type="entry name" value="BatD"/>
    <property type="match status" value="1"/>
</dbReference>
<dbReference type="PANTHER" id="PTHR40940">
    <property type="entry name" value="PROTEIN BATD-RELATED"/>
    <property type="match status" value="1"/>
</dbReference>
<evidence type="ECO:0000256" key="2">
    <source>
        <dbReference type="SAM" id="Phobius"/>
    </source>
</evidence>
<dbReference type="InterPro" id="IPR025738">
    <property type="entry name" value="BatD"/>
</dbReference>
<keyword evidence="3" id="KW-0732">Signal</keyword>
<sequence length="581" mass="64160">MVKRTFCIILILLLSPLSLLAAQVSAVADRDRIGAGESLQLELRVQGSAEDDPDLRPLDENWDILNRSQSKQMQIINGKISHSLVISLALMPRHTGELEIPSICFGSDCTIPLPIQVSDATATPETEAGKLLLEAEVTPRQALAGSQLLLTVRVLHRVDLAQASLSDPQPQGVDAEIQKLGEDHTYETRRNGYRYQAVERRYALFAHQAGTLQIPALQLDAKVATTRSSFDPFSRSIQSLRRSTQPIDIEISPIPGDLGSREWLPTSNLTLEDDWQTHPPQLRVGEPATRTLTLSAAGLLSAHLPELNIAVPTDWKSYPDQPNRSDAVDTDGVIGTLQQKIALVPTQPGEVELPAIDLDWYDTRAQQWRRAHIEPLRVSVAPAAAGTAPVNLAPQTASSPVAPDPLKSHNLPASQQPHLETTQTTSSAQFWPWLSLILALGWLLSLIFFWWQRRQLQPRKMSKKQNNQLKITQEKDAYNAILTAANQNNPKAARDALSAWSRLHWPGSEPWDLDLMAKNCGDPLASELRKLGQALYAKNAPSWRGEGLTEALRHSLQSRTNPSQQEDLPSLYPATKGSTPK</sequence>
<keyword evidence="2" id="KW-0812">Transmembrane</keyword>
<feature type="signal peptide" evidence="3">
    <location>
        <begin position="1"/>
        <end position="21"/>
    </location>
</feature>
<feature type="region of interest" description="Disordered" evidence="1">
    <location>
        <begin position="554"/>
        <end position="581"/>
    </location>
</feature>
<dbReference type="STRING" id="37625.SAMN05660420_01534"/>
<keyword evidence="6" id="KW-1185">Reference proteome</keyword>
<protein>
    <submittedName>
        <fullName evidence="5">Oxygen tolerance</fullName>
    </submittedName>
</protein>
<keyword evidence="2" id="KW-1133">Transmembrane helix</keyword>
<evidence type="ECO:0000313" key="5">
    <source>
        <dbReference type="EMBL" id="SEA23321.1"/>
    </source>
</evidence>
<feature type="transmembrane region" description="Helical" evidence="2">
    <location>
        <begin position="430"/>
        <end position="451"/>
    </location>
</feature>
<proteinExistence type="predicted"/>
<evidence type="ECO:0000256" key="3">
    <source>
        <dbReference type="SAM" id="SignalP"/>
    </source>
</evidence>
<feature type="compositionally biased region" description="Polar residues" evidence="1">
    <location>
        <begin position="411"/>
        <end position="421"/>
    </location>
</feature>
<evidence type="ECO:0000313" key="6">
    <source>
        <dbReference type="Proteomes" id="UP000199409"/>
    </source>
</evidence>
<dbReference type="RefSeq" id="WP_092346370.1">
    <property type="nucleotide sequence ID" value="NZ_FNQN01000004.1"/>
</dbReference>
<dbReference type="EMBL" id="FNQN01000004">
    <property type="protein sequence ID" value="SEA23321.1"/>
    <property type="molecule type" value="Genomic_DNA"/>
</dbReference>
<keyword evidence="2" id="KW-0472">Membrane</keyword>
<dbReference type="PANTHER" id="PTHR40940:SF1">
    <property type="entry name" value="PROTEIN BATD"/>
    <property type="match status" value="1"/>
</dbReference>
<organism evidence="5 6">
    <name type="scientific">Desulfuromusa kysingii</name>
    <dbReference type="NCBI Taxonomy" id="37625"/>
    <lineage>
        <taxon>Bacteria</taxon>
        <taxon>Pseudomonadati</taxon>
        <taxon>Thermodesulfobacteriota</taxon>
        <taxon>Desulfuromonadia</taxon>
        <taxon>Desulfuromonadales</taxon>
        <taxon>Geopsychrobacteraceae</taxon>
        <taxon>Desulfuromusa</taxon>
    </lineage>
</organism>
<dbReference type="Pfam" id="PF25607">
    <property type="entry name" value="DUF7939"/>
    <property type="match status" value="1"/>
</dbReference>
<gene>
    <name evidence="5" type="ORF">SAMN05660420_01534</name>
</gene>
<accession>A0A1H3ZIU1</accession>
<feature type="domain" description="DUF7939" evidence="4">
    <location>
        <begin position="474"/>
        <end position="557"/>
    </location>
</feature>
<feature type="region of interest" description="Disordered" evidence="1">
    <location>
        <begin position="391"/>
        <end position="421"/>
    </location>
</feature>
<feature type="compositionally biased region" description="Polar residues" evidence="1">
    <location>
        <begin position="555"/>
        <end position="567"/>
    </location>
</feature>